<evidence type="ECO:0000313" key="3">
    <source>
        <dbReference type="Proteomes" id="UP000261600"/>
    </source>
</evidence>
<sequence>MFEVQKLWYVGAVAENTVCSEEGHASEESSQVFRKPTGDLESGRSGKREGGRNGEGQQELIPSAYRWN</sequence>
<dbReference type="AlphaFoldDB" id="A0A3Q3QI39"/>
<organism evidence="2 3">
    <name type="scientific">Monopterus albus</name>
    <name type="common">Swamp eel</name>
    <dbReference type="NCBI Taxonomy" id="43700"/>
    <lineage>
        <taxon>Eukaryota</taxon>
        <taxon>Metazoa</taxon>
        <taxon>Chordata</taxon>
        <taxon>Craniata</taxon>
        <taxon>Vertebrata</taxon>
        <taxon>Euteleostomi</taxon>
        <taxon>Actinopterygii</taxon>
        <taxon>Neopterygii</taxon>
        <taxon>Teleostei</taxon>
        <taxon>Neoteleostei</taxon>
        <taxon>Acanthomorphata</taxon>
        <taxon>Anabantaria</taxon>
        <taxon>Synbranchiformes</taxon>
        <taxon>Synbranchidae</taxon>
        <taxon>Monopterus</taxon>
    </lineage>
</organism>
<name>A0A3Q3QI39_MONAL</name>
<accession>A0A3Q3QI39</accession>
<dbReference type="Ensembl" id="ENSMALT00000013426.1">
    <property type="protein sequence ID" value="ENSMALP00000013143.1"/>
    <property type="gene ID" value="ENSMALG00000009304.1"/>
</dbReference>
<proteinExistence type="predicted"/>
<dbReference type="Proteomes" id="UP000261600">
    <property type="component" value="Unplaced"/>
</dbReference>
<evidence type="ECO:0000313" key="2">
    <source>
        <dbReference type="Ensembl" id="ENSMALP00000013126.1"/>
    </source>
</evidence>
<feature type="region of interest" description="Disordered" evidence="1">
    <location>
        <begin position="21"/>
        <end position="68"/>
    </location>
</feature>
<evidence type="ECO:0000256" key="1">
    <source>
        <dbReference type="SAM" id="MobiDB-lite"/>
    </source>
</evidence>
<reference evidence="2" key="1">
    <citation type="submission" date="2025-05" db="UniProtKB">
        <authorList>
            <consortium name="Ensembl"/>
        </authorList>
    </citation>
    <scope>IDENTIFICATION</scope>
</reference>
<keyword evidence="3" id="KW-1185">Reference proteome</keyword>
<protein>
    <submittedName>
        <fullName evidence="2">Uncharacterized protein</fullName>
    </submittedName>
</protein>
<feature type="compositionally biased region" description="Basic and acidic residues" evidence="1">
    <location>
        <begin position="36"/>
        <end position="52"/>
    </location>
</feature>
<dbReference type="Ensembl" id="ENSMALT00000013408.1">
    <property type="protein sequence ID" value="ENSMALP00000013126.1"/>
    <property type="gene ID" value="ENSMALG00000009296.1"/>
</dbReference>